<protein>
    <submittedName>
        <fullName evidence="3">Uncharacterized protein</fullName>
    </submittedName>
</protein>
<feature type="region of interest" description="Disordered" evidence="1">
    <location>
        <begin position="99"/>
        <end position="142"/>
    </location>
</feature>
<dbReference type="OrthoDB" id="7064044at2"/>
<evidence type="ECO:0000256" key="1">
    <source>
        <dbReference type="SAM" id="MobiDB-lite"/>
    </source>
</evidence>
<feature type="transmembrane region" description="Helical" evidence="2">
    <location>
        <begin position="66"/>
        <end position="87"/>
    </location>
</feature>
<dbReference type="RefSeq" id="WP_109202402.1">
    <property type="nucleotide sequence ID" value="NZ_QEWS01000019.1"/>
</dbReference>
<comment type="caution">
    <text evidence="3">The sequence shown here is derived from an EMBL/GenBank/DDBJ whole genome shotgun (WGS) entry which is preliminary data.</text>
</comment>
<evidence type="ECO:0000313" key="5">
    <source>
        <dbReference type="Proteomes" id="UP000245059"/>
    </source>
</evidence>
<keyword evidence="2" id="KW-0472">Membrane</keyword>
<name>A0A2U2AKV9_9GAMM</name>
<evidence type="ECO:0000313" key="6">
    <source>
        <dbReference type="Proteomes" id="UP000245217"/>
    </source>
</evidence>
<proteinExistence type="predicted"/>
<evidence type="ECO:0000313" key="3">
    <source>
        <dbReference type="EMBL" id="PWD83806.1"/>
    </source>
</evidence>
<reference evidence="5 6" key="2">
    <citation type="submission" date="2018-05" db="EMBL/GenBank/DDBJ databases">
        <title>Ignatzschineria dubaiensis sp. nov., isolated from necrotic foot tissues of dromedaries (Camelus dromedarius) and associated maggots in Dubai, United Arab Emirates.</title>
        <authorList>
            <person name="Tsang C.C."/>
            <person name="Tang J.Y.M."/>
            <person name="Fong J.Y.H."/>
            <person name="Kinne J."/>
            <person name="Lee H.H."/>
            <person name="Joseph M."/>
            <person name="Jose S."/>
            <person name="Schuster R.K."/>
            <person name="Tang Y."/>
            <person name="Sivakumar S."/>
            <person name="Chen J.H.K."/>
            <person name="Teng J.L.L."/>
            <person name="Lau S.K.P."/>
            <person name="Wernery U."/>
            <person name="Woo P.C.Y."/>
        </authorList>
    </citation>
    <scope>NUCLEOTIDE SEQUENCE [LARGE SCALE GENOMIC DNA]</scope>
    <source>
        <strain evidence="5">UAE-HKU57</strain>
        <strain evidence="6">UAE-HKU58</strain>
    </source>
</reference>
<dbReference type="EMBL" id="QEWW01000008">
    <property type="protein sequence ID" value="PWD83806.1"/>
    <property type="molecule type" value="Genomic_DNA"/>
</dbReference>
<evidence type="ECO:0000256" key="2">
    <source>
        <dbReference type="SAM" id="Phobius"/>
    </source>
</evidence>
<evidence type="ECO:0000313" key="4">
    <source>
        <dbReference type="EMBL" id="PWD89221.1"/>
    </source>
</evidence>
<feature type="compositionally biased region" description="Polar residues" evidence="1">
    <location>
        <begin position="201"/>
        <end position="210"/>
    </location>
</feature>
<organism evidence="3 5">
    <name type="scientific">Ignatzschineria cameli</name>
    <dbReference type="NCBI Taxonomy" id="2182793"/>
    <lineage>
        <taxon>Bacteria</taxon>
        <taxon>Pseudomonadati</taxon>
        <taxon>Pseudomonadota</taxon>
        <taxon>Gammaproteobacteria</taxon>
        <taxon>Cardiobacteriales</taxon>
        <taxon>Ignatzschineriaceae</taxon>
        <taxon>Ignatzschineria</taxon>
    </lineage>
</organism>
<accession>A0A2U2AKV9</accession>
<feature type="transmembrane region" description="Helical" evidence="2">
    <location>
        <begin position="34"/>
        <end position="54"/>
    </location>
</feature>
<feature type="compositionally biased region" description="Basic residues" evidence="1">
    <location>
        <begin position="109"/>
        <end position="118"/>
    </location>
</feature>
<dbReference type="Proteomes" id="UP000245217">
    <property type="component" value="Unassembled WGS sequence"/>
</dbReference>
<keyword evidence="2" id="KW-1133">Transmembrane helix</keyword>
<dbReference type="AlphaFoldDB" id="A0A2U2AKV9"/>
<dbReference type="Proteomes" id="UP000245059">
    <property type="component" value="Unassembled WGS sequence"/>
</dbReference>
<gene>
    <name evidence="3" type="ORF">DC077_08905</name>
    <name evidence="4" type="ORF">DC078_10090</name>
</gene>
<keyword evidence="6" id="KW-1185">Reference proteome</keyword>
<sequence length="210" mass="23273">MNDDQQLLKETQYPTSKYDYDGITGVWLLIPPKFHLLILAILLPLILWVFPHINFKGNFRYIFADYRYYLAGGISLFFIASALLSIIKAKQVGGKVRPTSNVGAQVVPKKGRATKRTPLRQSTRQLTPKAGESNIKPTAGSKLTVKKSKVTTVKEKITQPSQAKNLSKESDSTGKKRRVTLNKTNSNHSPKQSSPKKGKSTTAKGSNSDK</sequence>
<reference evidence="3" key="1">
    <citation type="journal article" date="2018" name="Genome Announc.">
        <title>Ignatzschineria cameli sp. nov., isolated from necrotic foot tissue of dromedaries (Camelus dromedarius) and associated maggots (Wohlfahrtia species) in Dubai.</title>
        <authorList>
            <person name="Tsang C.C."/>
            <person name="Tang J.Y."/>
            <person name="Fong J.Y."/>
            <person name="Kinne J."/>
            <person name="Lee H.H."/>
            <person name="Joseph M."/>
            <person name="Jose S."/>
            <person name="Schuster R.K."/>
            <person name="Tang Y."/>
            <person name="Sivakumar S."/>
            <person name="Chen J.H."/>
            <person name="Teng J.L."/>
            <person name="Lau S.K."/>
            <person name="Wernery U."/>
            <person name="Woo P.C."/>
        </authorList>
    </citation>
    <scope>NUCLEOTIDE SEQUENCE</scope>
    <source>
        <strain evidence="3">UAE-HKU57</strain>
        <strain evidence="4">UAE-HKU58</strain>
    </source>
</reference>
<feature type="region of interest" description="Disordered" evidence="1">
    <location>
        <begin position="154"/>
        <end position="210"/>
    </location>
</feature>
<dbReference type="EMBL" id="QEWV01000018">
    <property type="protein sequence ID" value="PWD89221.1"/>
    <property type="molecule type" value="Genomic_DNA"/>
</dbReference>
<keyword evidence="2" id="KW-0812">Transmembrane</keyword>